<protein>
    <submittedName>
        <fullName evidence="1">Dynein heavy chain 9, axonemal</fullName>
    </submittedName>
</protein>
<keyword evidence="2" id="KW-1185">Reference proteome</keyword>
<dbReference type="PANTHER" id="PTHR45703">
    <property type="entry name" value="DYNEIN HEAVY CHAIN"/>
    <property type="match status" value="1"/>
</dbReference>
<organism evidence="1 2">
    <name type="scientific">Saguinus oedipus</name>
    <name type="common">Cotton-top tamarin</name>
    <name type="synonym">Oedipomidas oedipus</name>
    <dbReference type="NCBI Taxonomy" id="9490"/>
    <lineage>
        <taxon>Eukaryota</taxon>
        <taxon>Metazoa</taxon>
        <taxon>Chordata</taxon>
        <taxon>Craniata</taxon>
        <taxon>Vertebrata</taxon>
        <taxon>Euteleostomi</taxon>
        <taxon>Mammalia</taxon>
        <taxon>Eutheria</taxon>
        <taxon>Euarchontoglires</taxon>
        <taxon>Primates</taxon>
        <taxon>Haplorrhini</taxon>
        <taxon>Platyrrhini</taxon>
        <taxon>Cebidae</taxon>
        <taxon>Callitrichinae</taxon>
        <taxon>Saguinus</taxon>
    </lineage>
</organism>
<sequence length="141" mass="15935">MRLKGGRASLTLGQQLRCDHQRWSMAACTAHTSQLEELTAHSQKGLEVQEAKVTEVKINEAREHYRPAAARASLLYFIMSDLSKIHPMYRFSLKLSVKTYPCNIISCGRSERSKPGEQLCYLETSLTVLFSLIGSYMIHGE</sequence>
<reference evidence="1 2" key="1">
    <citation type="submission" date="2023-05" db="EMBL/GenBank/DDBJ databases">
        <title>B98-5 Cell Line De Novo Hybrid Assembly: An Optical Mapping Approach.</title>
        <authorList>
            <person name="Kananen K."/>
            <person name="Auerbach J.A."/>
            <person name="Kautto E."/>
            <person name="Blachly J.S."/>
        </authorList>
    </citation>
    <scope>NUCLEOTIDE SEQUENCE [LARGE SCALE GENOMIC DNA]</scope>
    <source>
        <strain evidence="1">B95-8</strain>
        <tissue evidence="1">Cell line</tissue>
    </source>
</reference>
<dbReference type="EMBL" id="JASSZA010000005">
    <property type="protein sequence ID" value="KAK2111116.1"/>
    <property type="molecule type" value="Genomic_DNA"/>
</dbReference>
<dbReference type="Proteomes" id="UP001266305">
    <property type="component" value="Unassembled WGS sequence"/>
</dbReference>
<evidence type="ECO:0000313" key="1">
    <source>
        <dbReference type="EMBL" id="KAK2111116.1"/>
    </source>
</evidence>
<gene>
    <name evidence="1" type="primary">DNAH9_2</name>
    <name evidence="1" type="ORF">P7K49_010862</name>
</gene>
<dbReference type="Gene3D" id="1.10.8.1220">
    <property type="match status" value="1"/>
</dbReference>
<accession>A0ABQ9VP15</accession>
<comment type="caution">
    <text evidence="1">The sequence shown here is derived from an EMBL/GenBank/DDBJ whole genome shotgun (WGS) entry which is preliminary data.</text>
</comment>
<proteinExistence type="predicted"/>
<name>A0ABQ9VP15_SAGOE</name>
<dbReference type="InterPro" id="IPR026983">
    <property type="entry name" value="DHC"/>
</dbReference>
<evidence type="ECO:0000313" key="2">
    <source>
        <dbReference type="Proteomes" id="UP001266305"/>
    </source>
</evidence>
<dbReference type="PANTHER" id="PTHR45703:SF4">
    <property type="entry name" value="DYNEIN AXONEMAL HEAVY CHAIN 17"/>
    <property type="match status" value="1"/>
</dbReference>